<organism evidence="1">
    <name type="scientific">marine metagenome</name>
    <dbReference type="NCBI Taxonomy" id="408172"/>
    <lineage>
        <taxon>unclassified sequences</taxon>
        <taxon>metagenomes</taxon>
        <taxon>ecological metagenomes</taxon>
    </lineage>
</organism>
<gene>
    <name evidence="1" type="ORF">METZ01_LOCUS264682</name>
</gene>
<dbReference type="EMBL" id="UINC01074538">
    <property type="protein sequence ID" value="SVC11828.1"/>
    <property type="molecule type" value="Genomic_DNA"/>
</dbReference>
<name>A0A382JJB3_9ZZZZ</name>
<reference evidence="1" key="1">
    <citation type="submission" date="2018-05" db="EMBL/GenBank/DDBJ databases">
        <authorList>
            <person name="Lanie J.A."/>
            <person name="Ng W.-L."/>
            <person name="Kazmierczak K.M."/>
            <person name="Andrzejewski T.M."/>
            <person name="Davidsen T.M."/>
            <person name="Wayne K.J."/>
            <person name="Tettelin H."/>
            <person name="Glass J.I."/>
            <person name="Rusch D."/>
            <person name="Podicherti R."/>
            <person name="Tsui H.-C.T."/>
            <person name="Winkler M.E."/>
        </authorList>
    </citation>
    <scope>NUCLEOTIDE SEQUENCE</scope>
</reference>
<proteinExistence type="predicted"/>
<accession>A0A382JJB3</accession>
<evidence type="ECO:0000313" key="1">
    <source>
        <dbReference type="EMBL" id="SVC11828.1"/>
    </source>
</evidence>
<protein>
    <submittedName>
        <fullName evidence="1">Uncharacterized protein</fullName>
    </submittedName>
</protein>
<sequence>MPLWKTINKAPFSVYEECLLPGSKVTKSPFLKTVLSASISSPSITKNSS</sequence>
<dbReference type="AlphaFoldDB" id="A0A382JJB3"/>